<dbReference type="OrthoDB" id="1495241at2"/>
<dbReference type="PANTHER" id="PTHR34477:SF1">
    <property type="entry name" value="UPF0213 PROTEIN YHBQ"/>
    <property type="match status" value="1"/>
</dbReference>
<comment type="similarity">
    <text evidence="1">Belongs to the UPF0213 family.</text>
</comment>
<proteinExistence type="inferred from homology"/>
<dbReference type="Pfam" id="PF01541">
    <property type="entry name" value="GIY-YIG"/>
    <property type="match status" value="1"/>
</dbReference>
<gene>
    <name evidence="3" type="ORF">BC748_2578</name>
</gene>
<name>A0A4R6Q698_9FLAO</name>
<dbReference type="EMBL" id="SNXR01000017">
    <property type="protein sequence ID" value="TDP57761.1"/>
    <property type="molecule type" value="Genomic_DNA"/>
</dbReference>
<dbReference type="PROSITE" id="PS50164">
    <property type="entry name" value="GIY_YIG"/>
    <property type="match status" value="1"/>
</dbReference>
<evidence type="ECO:0000259" key="2">
    <source>
        <dbReference type="PROSITE" id="PS50164"/>
    </source>
</evidence>
<keyword evidence="3" id="KW-0255">Endonuclease</keyword>
<feature type="domain" description="GIY-YIG" evidence="2">
    <location>
        <begin position="1"/>
        <end position="75"/>
    </location>
</feature>
<organism evidence="3 4">
    <name type="scientific">Flavobacterium dankookense</name>
    <dbReference type="NCBI Taxonomy" id="706186"/>
    <lineage>
        <taxon>Bacteria</taxon>
        <taxon>Pseudomonadati</taxon>
        <taxon>Bacteroidota</taxon>
        <taxon>Flavobacteriia</taxon>
        <taxon>Flavobacteriales</taxon>
        <taxon>Flavobacteriaceae</taxon>
        <taxon>Flavobacterium</taxon>
    </lineage>
</organism>
<evidence type="ECO:0000256" key="1">
    <source>
        <dbReference type="ARBA" id="ARBA00007435"/>
    </source>
</evidence>
<keyword evidence="4" id="KW-1185">Reference proteome</keyword>
<evidence type="ECO:0000313" key="3">
    <source>
        <dbReference type="EMBL" id="TDP57761.1"/>
    </source>
</evidence>
<evidence type="ECO:0000313" key="4">
    <source>
        <dbReference type="Proteomes" id="UP000295260"/>
    </source>
</evidence>
<sequence>MYFVYIIFSTSHHRYYIGQTQDFDDRIIRHNSGYEKSTFPYRPWVLKCLITKTSRSEAMLLEKKLKNLNRQRLEMFIEKYGGRDEA</sequence>
<dbReference type="Gene3D" id="3.40.1440.10">
    <property type="entry name" value="GIY-YIG endonuclease"/>
    <property type="match status" value="1"/>
</dbReference>
<dbReference type="GO" id="GO:0004519">
    <property type="term" value="F:endonuclease activity"/>
    <property type="evidence" value="ECO:0007669"/>
    <property type="project" value="UniProtKB-KW"/>
</dbReference>
<dbReference type="AlphaFoldDB" id="A0A4R6Q698"/>
<dbReference type="PANTHER" id="PTHR34477">
    <property type="entry name" value="UPF0213 PROTEIN YHBQ"/>
    <property type="match status" value="1"/>
</dbReference>
<protein>
    <submittedName>
        <fullName evidence="3">Putative endonuclease</fullName>
    </submittedName>
</protein>
<dbReference type="Proteomes" id="UP000295260">
    <property type="component" value="Unassembled WGS sequence"/>
</dbReference>
<dbReference type="InterPro" id="IPR050190">
    <property type="entry name" value="UPF0213_domain"/>
</dbReference>
<keyword evidence="3" id="KW-0540">Nuclease</keyword>
<accession>A0A4R6Q698</accession>
<keyword evidence="3" id="KW-0378">Hydrolase</keyword>
<dbReference type="InterPro" id="IPR035901">
    <property type="entry name" value="GIY-YIG_endonuc_sf"/>
</dbReference>
<reference evidence="3 4" key="1">
    <citation type="submission" date="2019-03" db="EMBL/GenBank/DDBJ databases">
        <title>Genomic Encyclopedia of Archaeal and Bacterial Type Strains, Phase II (KMG-II): from individual species to whole genera.</title>
        <authorList>
            <person name="Goeker M."/>
        </authorList>
    </citation>
    <scope>NUCLEOTIDE SEQUENCE [LARGE SCALE GENOMIC DNA]</scope>
    <source>
        <strain evidence="3 4">DSM 25687</strain>
    </source>
</reference>
<comment type="caution">
    <text evidence="3">The sequence shown here is derived from an EMBL/GenBank/DDBJ whole genome shotgun (WGS) entry which is preliminary data.</text>
</comment>
<dbReference type="CDD" id="cd10449">
    <property type="entry name" value="GIY-YIG_SLX1_like"/>
    <property type="match status" value="1"/>
</dbReference>
<dbReference type="RefSeq" id="WP_133533793.1">
    <property type="nucleotide sequence ID" value="NZ_SNXR01000017.1"/>
</dbReference>
<dbReference type="SUPFAM" id="SSF82771">
    <property type="entry name" value="GIY-YIG endonuclease"/>
    <property type="match status" value="1"/>
</dbReference>
<dbReference type="InterPro" id="IPR000305">
    <property type="entry name" value="GIY-YIG_endonuc"/>
</dbReference>